<evidence type="ECO:0000313" key="2">
    <source>
        <dbReference type="EMBL" id="OGG69151.1"/>
    </source>
</evidence>
<comment type="caution">
    <text evidence="2">The sequence shown here is derived from an EMBL/GenBank/DDBJ whole genome shotgun (WGS) entry which is preliminary data.</text>
</comment>
<protein>
    <recommendedName>
        <fullName evidence="1">Transposase IS200-like domain-containing protein</fullName>
    </recommendedName>
</protein>
<dbReference type="Pfam" id="PF01797">
    <property type="entry name" value="Y1_Tnp"/>
    <property type="match status" value="1"/>
</dbReference>
<accession>A0A1F6E6A0</accession>
<feature type="domain" description="Transposase IS200-like" evidence="1">
    <location>
        <begin position="9"/>
        <end position="147"/>
    </location>
</feature>
<evidence type="ECO:0000313" key="3">
    <source>
        <dbReference type="Proteomes" id="UP000176914"/>
    </source>
</evidence>
<sequence length="223" mass="26556">MGYRREPIEVGEWYHCYNRGIDKRNVFDSEWDCKRFLQTLYLSNGEDTPNRKNFDHYTHEKIFSVDRGEPIVAIGAYCLMPNHFHLLLQEIVEGGISRFMHRLGTSYTMYFNEKNQRVGNLFYKPFRSRHVGTDKYFRHIPQYVHLNAAEIFDRQWKKGSKLTLRVIEDRLKKYPYSSFPDYYGASRVERRILDEDSIKLLSETIPNASAVIQDAIDYYRTLA</sequence>
<dbReference type="GO" id="GO:0003677">
    <property type="term" value="F:DNA binding"/>
    <property type="evidence" value="ECO:0007669"/>
    <property type="project" value="InterPro"/>
</dbReference>
<dbReference type="InterPro" id="IPR036515">
    <property type="entry name" value="Transposase_17_sf"/>
</dbReference>
<dbReference type="EMBL" id="MFLL01000018">
    <property type="protein sequence ID" value="OGG69151.1"/>
    <property type="molecule type" value="Genomic_DNA"/>
</dbReference>
<dbReference type="PANTHER" id="PTHR34322">
    <property type="entry name" value="TRANSPOSASE, Y1_TNP DOMAIN-CONTAINING"/>
    <property type="match status" value="1"/>
</dbReference>
<dbReference type="GO" id="GO:0006313">
    <property type="term" value="P:DNA transposition"/>
    <property type="evidence" value="ECO:0007669"/>
    <property type="project" value="InterPro"/>
</dbReference>
<evidence type="ECO:0000259" key="1">
    <source>
        <dbReference type="SMART" id="SM01321"/>
    </source>
</evidence>
<dbReference type="AlphaFoldDB" id="A0A1F6E6A0"/>
<reference evidence="2 3" key="1">
    <citation type="journal article" date="2016" name="Nat. Commun.">
        <title>Thousands of microbial genomes shed light on interconnected biogeochemical processes in an aquifer system.</title>
        <authorList>
            <person name="Anantharaman K."/>
            <person name="Brown C.T."/>
            <person name="Hug L.A."/>
            <person name="Sharon I."/>
            <person name="Castelle C.J."/>
            <person name="Probst A.J."/>
            <person name="Thomas B.C."/>
            <person name="Singh A."/>
            <person name="Wilkins M.J."/>
            <person name="Karaoz U."/>
            <person name="Brodie E.L."/>
            <person name="Williams K.H."/>
            <person name="Hubbard S.S."/>
            <person name="Banfield J.F."/>
        </authorList>
    </citation>
    <scope>NUCLEOTIDE SEQUENCE [LARGE SCALE GENOMIC DNA]</scope>
</reference>
<dbReference type="Gene3D" id="3.30.70.1290">
    <property type="entry name" value="Transposase IS200-like"/>
    <property type="match status" value="1"/>
</dbReference>
<proteinExistence type="predicted"/>
<gene>
    <name evidence="2" type="ORF">A3C20_03380</name>
</gene>
<dbReference type="PANTHER" id="PTHR34322:SF2">
    <property type="entry name" value="TRANSPOSASE IS200-LIKE DOMAIN-CONTAINING PROTEIN"/>
    <property type="match status" value="1"/>
</dbReference>
<dbReference type="Proteomes" id="UP000176914">
    <property type="component" value="Unassembled WGS sequence"/>
</dbReference>
<organism evidence="2 3">
    <name type="scientific">Candidatus Kaiserbacteria bacterium RIFCSPHIGHO2_02_FULL_55_25</name>
    <dbReference type="NCBI Taxonomy" id="1798498"/>
    <lineage>
        <taxon>Bacteria</taxon>
        <taxon>Candidatus Kaiseribacteriota</taxon>
    </lineage>
</organism>
<dbReference type="SMART" id="SM01321">
    <property type="entry name" value="Y1_Tnp"/>
    <property type="match status" value="1"/>
</dbReference>
<dbReference type="GO" id="GO:0004803">
    <property type="term" value="F:transposase activity"/>
    <property type="evidence" value="ECO:0007669"/>
    <property type="project" value="InterPro"/>
</dbReference>
<name>A0A1F6E6A0_9BACT</name>
<dbReference type="SUPFAM" id="SSF143422">
    <property type="entry name" value="Transposase IS200-like"/>
    <property type="match status" value="1"/>
</dbReference>
<dbReference type="InterPro" id="IPR002686">
    <property type="entry name" value="Transposase_17"/>
</dbReference>